<reference evidence="3" key="1">
    <citation type="submission" date="2017-09" db="EMBL/GenBank/DDBJ databases">
        <title>Contemporary evolution of a Lepidopteran species, Heliothis virescens, in response to modern agricultural practices.</title>
        <authorList>
            <person name="Fritz M.L."/>
            <person name="Deyonke A.M."/>
            <person name="Papanicolaou A."/>
            <person name="Micinski S."/>
            <person name="Westbrook J."/>
            <person name="Gould F."/>
        </authorList>
    </citation>
    <scope>NUCLEOTIDE SEQUENCE [LARGE SCALE GENOMIC DNA]</scope>
    <source>
        <strain evidence="3">HvINT-</strain>
        <tissue evidence="3">Whole body</tissue>
    </source>
</reference>
<proteinExistence type="predicted"/>
<comment type="caution">
    <text evidence="3">The sequence shown here is derived from an EMBL/GenBank/DDBJ whole genome shotgun (WGS) entry which is preliminary data.</text>
</comment>
<evidence type="ECO:0000256" key="1">
    <source>
        <dbReference type="SAM" id="MobiDB-lite"/>
    </source>
</evidence>
<dbReference type="EMBL" id="NWSH01001823">
    <property type="protein sequence ID" value="PCG70000.1"/>
    <property type="molecule type" value="Genomic_DNA"/>
</dbReference>
<gene>
    <name evidence="3" type="ORF">B5V51_3468</name>
</gene>
<sequence>MADAAAARREARRRRILENSHNRLQLISGKCGDDCPRESPVRTVIPDPIHEISPSPDNNSSKTSLNNGVIITESDSFDLLSLNHDIAAGDGEVPSDLAPFASPAPEPASPPSLWEKITNNKYDIVLLSLLIQLLYSLSLVTFNDTYFFLPVLIYVITKLIWFPSQSNSKLANALQLLHIVSSHRVKRIIYLTQCMGVISCDICIFLFTTICIQSLLITLKDGLIT</sequence>
<protein>
    <submittedName>
        <fullName evidence="3">Uncharacterized protein</fullName>
    </submittedName>
</protein>
<dbReference type="AlphaFoldDB" id="A0A2A4JEY7"/>
<keyword evidence="2" id="KW-0472">Membrane</keyword>
<feature type="transmembrane region" description="Helical" evidence="2">
    <location>
        <begin position="188"/>
        <end position="216"/>
    </location>
</feature>
<evidence type="ECO:0000256" key="2">
    <source>
        <dbReference type="SAM" id="Phobius"/>
    </source>
</evidence>
<feature type="region of interest" description="Disordered" evidence="1">
    <location>
        <begin position="37"/>
        <end position="65"/>
    </location>
</feature>
<name>A0A2A4JEY7_HELVI</name>
<feature type="compositionally biased region" description="Polar residues" evidence="1">
    <location>
        <begin position="55"/>
        <end position="65"/>
    </location>
</feature>
<keyword evidence="2" id="KW-1133">Transmembrane helix</keyword>
<feature type="transmembrane region" description="Helical" evidence="2">
    <location>
        <begin position="146"/>
        <end position="162"/>
    </location>
</feature>
<evidence type="ECO:0000313" key="3">
    <source>
        <dbReference type="EMBL" id="PCG70000.1"/>
    </source>
</evidence>
<accession>A0A2A4JEY7</accession>
<feature type="transmembrane region" description="Helical" evidence="2">
    <location>
        <begin position="122"/>
        <end position="140"/>
    </location>
</feature>
<keyword evidence="2" id="KW-0812">Transmembrane</keyword>
<organism evidence="3">
    <name type="scientific">Heliothis virescens</name>
    <name type="common">Tobacco budworm moth</name>
    <dbReference type="NCBI Taxonomy" id="7102"/>
    <lineage>
        <taxon>Eukaryota</taxon>
        <taxon>Metazoa</taxon>
        <taxon>Ecdysozoa</taxon>
        <taxon>Arthropoda</taxon>
        <taxon>Hexapoda</taxon>
        <taxon>Insecta</taxon>
        <taxon>Pterygota</taxon>
        <taxon>Neoptera</taxon>
        <taxon>Endopterygota</taxon>
        <taxon>Lepidoptera</taxon>
        <taxon>Glossata</taxon>
        <taxon>Ditrysia</taxon>
        <taxon>Noctuoidea</taxon>
        <taxon>Noctuidae</taxon>
        <taxon>Heliothinae</taxon>
        <taxon>Heliothis</taxon>
    </lineage>
</organism>